<dbReference type="Proteomes" id="UP000604001">
    <property type="component" value="Unassembled WGS sequence"/>
</dbReference>
<feature type="transmembrane region" description="Helical" evidence="7">
    <location>
        <begin position="233"/>
        <end position="262"/>
    </location>
</feature>
<evidence type="ECO:0000256" key="5">
    <source>
        <dbReference type="ARBA" id="ARBA00023136"/>
    </source>
</evidence>
<evidence type="ECO:0000256" key="6">
    <source>
        <dbReference type="ARBA" id="ARBA00038076"/>
    </source>
</evidence>
<keyword evidence="5 7" id="KW-0472">Membrane</keyword>
<dbReference type="InterPro" id="IPR025857">
    <property type="entry name" value="MacB_PCD"/>
</dbReference>
<dbReference type="PANTHER" id="PTHR30572">
    <property type="entry name" value="MEMBRANE COMPONENT OF TRANSPORTER-RELATED"/>
    <property type="match status" value="1"/>
</dbReference>
<feature type="transmembrane region" description="Helical" evidence="7">
    <location>
        <begin position="332"/>
        <end position="351"/>
    </location>
</feature>
<evidence type="ECO:0000313" key="11">
    <source>
        <dbReference type="Proteomes" id="UP000604001"/>
    </source>
</evidence>
<keyword evidence="3 7" id="KW-0812">Transmembrane</keyword>
<accession>A0ABR6UD46</accession>
<feature type="domain" description="ABC3 transporter permease C-terminal" evidence="8">
    <location>
        <begin position="677"/>
        <end position="794"/>
    </location>
</feature>
<feature type="transmembrane region" description="Helical" evidence="7">
    <location>
        <begin position="289"/>
        <end position="312"/>
    </location>
</feature>
<gene>
    <name evidence="10" type="ORF">H7344_18935</name>
</gene>
<comment type="caution">
    <text evidence="10">The sequence shown here is derived from an EMBL/GenBank/DDBJ whole genome shotgun (WGS) entry which is preliminary data.</text>
</comment>
<organism evidence="10 11">
    <name type="scientific">Nocardioides deserti</name>
    <dbReference type="NCBI Taxonomy" id="1588644"/>
    <lineage>
        <taxon>Bacteria</taxon>
        <taxon>Bacillati</taxon>
        <taxon>Actinomycetota</taxon>
        <taxon>Actinomycetes</taxon>
        <taxon>Propionibacteriales</taxon>
        <taxon>Nocardioidaceae</taxon>
        <taxon>Nocardioides</taxon>
    </lineage>
</organism>
<feature type="transmembrane region" description="Helical" evidence="7">
    <location>
        <begin position="381"/>
        <end position="401"/>
    </location>
</feature>
<evidence type="ECO:0000313" key="10">
    <source>
        <dbReference type="EMBL" id="MBC2962369.1"/>
    </source>
</evidence>
<keyword evidence="4 7" id="KW-1133">Transmembrane helix</keyword>
<dbReference type="InterPro" id="IPR003838">
    <property type="entry name" value="ABC3_permease_C"/>
</dbReference>
<evidence type="ECO:0000256" key="3">
    <source>
        <dbReference type="ARBA" id="ARBA00022692"/>
    </source>
</evidence>
<name>A0ABR6UD46_9ACTN</name>
<feature type="transmembrane region" description="Helical" evidence="7">
    <location>
        <begin position="674"/>
        <end position="698"/>
    </location>
</feature>
<dbReference type="Pfam" id="PF12704">
    <property type="entry name" value="MacB_PCD"/>
    <property type="match status" value="1"/>
</dbReference>
<evidence type="ECO:0000256" key="1">
    <source>
        <dbReference type="ARBA" id="ARBA00004651"/>
    </source>
</evidence>
<comment type="similarity">
    <text evidence="6">Belongs to the ABC-4 integral membrane protein family.</text>
</comment>
<dbReference type="Pfam" id="PF02687">
    <property type="entry name" value="FtsX"/>
    <property type="match status" value="2"/>
</dbReference>
<evidence type="ECO:0000256" key="7">
    <source>
        <dbReference type="SAM" id="Phobius"/>
    </source>
</evidence>
<feature type="transmembrane region" description="Helical" evidence="7">
    <location>
        <begin position="16"/>
        <end position="36"/>
    </location>
</feature>
<keyword evidence="11" id="KW-1185">Reference proteome</keyword>
<dbReference type="PANTHER" id="PTHR30572:SF4">
    <property type="entry name" value="ABC TRANSPORTER PERMEASE YTRF"/>
    <property type="match status" value="1"/>
</dbReference>
<feature type="transmembrane region" description="Helical" evidence="7">
    <location>
        <begin position="765"/>
        <end position="785"/>
    </location>
</feature>
<reference evidence="10 11" key="1">
    <citation type="submission" date="2020-08" db="EMBL/GenBank/DDBJ databases">
        <title>novel species in genus Nocardioides.</title>
        <authorList>
            <person name="Zhang G."/>
        </authorList>
    </citation>
    <scope>NUCLEOTIDE SEQUENCE [LARGE SCALE GENOMIC DNA]</scope>
    <source>
        <strain evidence="10 11">SC8A-24</strain>
    </source>
</reference>
<evidence type="ECO:0000256" key="2">
    <source>
        <dbReference type="ARBA" id="ARBA00022475"/>
    </source>
</evidence>
<protein>
    <submittedName>
        <fullName evidence="10">ABC transporter permease</fullName>
    </submittedName>
</protein>
<dbReference type="RefSeq" id="WP_186347544.1">
    <property type="nucleotide sequence ID" value="NZ_BMMR01000002.1"/>
</dbReference>
<feature type="domain" description="MacB-like periplasmic core" evidence="9">
    <location>
        <begin position="19"/>
        <end position="181"/>
    </location>
</feature>
<evidence type="ECO:0000256" key="4">
    <source>
        <dbReference type="ARBA" id="ARBA00022989"/>
    </source>
</evidence>
<feature type="transmembrane region" description="Helical" evidence="7">
    <location>
        <begin position="407"/>
        <end position="430"/>
    </location>
</feature>
<comment type="subcellular location">
    <subcellularLocation>
        <location evidence="1">Cell membrane</location>
        <topology evidence="1">Multi-pass membrane protein</topology>
    </subcellularLocation>
</comment>
<evidence type="ECO:0000259" key="9">
    <source>
        <dbReference type="Pfam" id="PF12704"/>
    </source>
</evidence>
<feature type="transmembrane region" description="Helical" evidence="7">
    <location>
        <begin position="719"/>
        <end position="745"/>
    </location>
</feature>
<dbReference type="EMBL" id="JACMYC010000020">
    <property type="protein sequence ID" value="MBC2962369.1"/>
    <property type="molecule type" value="Genomic_DNA"/>
</dbReference>
<dbReference type="InterPro" id="IPR050250">
    <property type="entry name" value="Macrolide_Exporter_MacB"/>
</dbReference>
<sequence length="802" mass="82371">MRTVLLASLRTHTRRYVAAAVAVVIGVAFVVVTGMLSASARTGMTASVGLPYAEADVVVTGLDGAEAREIVRAAAGRGDRAAVIGFATERARVEDRLLTDNVRVGAVADDERLRWQEVREGRLPDAPSEVAVDVNAAKSDRVGLGDTVRLGSGDRVVEAEVVGLVDTPSAAPGTDFLLTFADLETFVDGLWVDGVVYAGPGAGSLEQRTDRDVVPAPEHVQAVQADITRGVDVLATMLLVFAAIALFVSVLVIANTFTILFAQRARDFALLRCVGATRRQVLRSVRVEALVLAVVASVVGVLGGTVLGLAIVAVVRRVVADDVMGTTLPSPAWYAAALATGLVVTLVAAWLPTRRATAADPLSALRPHDVDVRTTAGRVRVALGLVAAAGGCALLALAIASHEVVPMLAGGIASFSGLLLLGPVLVPAAVRLVGAGVTRLTGTPGRIATGNAVRNPRRTAATTASLLVGVTLTTAVLIGLASSRHTVEEEMDQQYPVDLTMTADAPLADDLLADVRATKGVVDAVELAGTTAELDGQGPVTLVAAPEGTTGVLRGTSGVASPEPGSIWLPDGLLTEWPEDGRVTVTVEGRTRRLSLNTGEGWGDAAVVAPATLARLTDSTTPRAVWARADDAADPEDLAGDLDALAVPAGADLVSALGERDWVDLQLDVITGTVVGLLGIAVVIALIGIGNTLGLSVLERGRENALLRALGLTRRQLRGTLAVEGLLLSLVATVVGVVVGAAYAWVALRTMVDAVADDAAMVLPWGQLVLVVVVAGLAGLASSVLPTRRAVRTAPAAGLGMD</sequence>
<feature type="domain" description="ABC3 transporter permease C-terminal" evidence="8">
    <location>
        <begin position="240"/>
        <end position="360"/>
    </location>
</feature>
<proteinExistence type="inferred from homology"/>
<feature type="transmembrane region" description="Helical" evidence="7">
    <location>
        <begin position="464"/>
        <end position="482"/>
    </location>
</feature>
<evidence type="ECO:0000259" key="8">
    <source>
        <dbReference type="Pfam" id="PF02687"/>
    </source>
</evidence>
<keyword evidence="2" id="KW-1003">Cell membrane</keyword>